<dbReference type="EMBL" id="CAFBMO010000049">
    <property type="protein sequence ID" value="CAB4911481.1"/>
    <property type="molecule type" value="Genomic_DNA"/>
</dbReference>
<proteinExistence type="predicted"/>
<dbReference type="InterPro" id="IPR044859">
    <property type="entry name" value="Allene_oxi_cyc_Dirigent"/>
</dbReference>
<sequence length="169" mass="17654">MNLPFRLGVSTVIGLLAPVTLVACSSGPHEITLNFQAKSVDRGTLDLGDKGSSRGDLVAGNGDLLGEEGQVIGHFDVVSIVDRLMTDSDGRFLQAEYAFGPEGVDSFVILGAEQFAVNGGLPIVNRPASYAVVGGTGAYRGANGQCDVFRNDDPKKFTTSVSCTLTVTK</sequence>
<reference evidence="1" key="1">
    <citation type="submission" date="2020-05" db="EMBL/GenBank/DDBJ databases">
        <authorList>
            <person name="Chiriac C."/>
            <person name="Salcher M."/>
            <person name="Ghai R."/>
            <person name="Kavagutti S V."/>
        </authorList>
    </citation>
    <scope>NUCLEOTIDE SEQUENCE</scope>
</reference>
<accession>A0A6J6HI19</accession>
<dbReference type="Gene3D" id="2.40.480.10">
    <property type="entry name" value="Allene oxide cyclase-like"/>
    <property type="match status" value="1"/>
</dbReference>
<dbReference type="AlphaFoldDB" id="A0A6J6HI19"/>
<evidence type="ECO:0000313" key="2">
    <source>
        <dbReference type="EMBL" id="CAB4911481.1"/>
    </source>
</evidence>
<name>A0A6J6HI19_9ZZZZ</name>
<gene>
    <name evidence="1" type="ORF">UFOPK1908_00027</name>
    <name evidence="2" type="ORF">UFOPK3576_01151</name>
</gene>
<dbReference type="PROSITE" id="PS51257">
    <property type="entry name" value="PROKAR_LIPOPROTEIN"/>
    <property type="match status" value="1"/>
</dbReference>
<organism evidence="1">
    <name type="scientific">freshwater metagenome</name>
    <dbReference type="NCBI Taxonomy" id="449393"/>
    <lineage>
        <taxon>unclassified sequences</taxon>
        <taxon>metagenomes</taxon>
        <taxon>ecological metagenomes</taxon>
    </lineage>
</organism>
<dbReference type="EMBL" id="CAEZVB010000001">
    <property type="protein sequence ID" value="CAB4610935.1"/>
    <property type="molecule type" value="Genomic_DNA"/>
</dbReference>
<evidence type="ECO:0000313" key="1">
    <source>
        <dbReference type="EMBL" id="CAB4610935.1"/>
    </source>
</evidence>
<protein>
    <submittedName>
        <fullName evidence="1">Unannotated protein</fullName>
    </submittedName>
</protein>